<protein>
    <submittedName>
        <fullName evidence="3">Uncharacterized protein</fullName>
    </submittedName>
</protein>
<proteinExistence type="predicted"/>
<dbReference type="InterPro" id="IPR044237">
    <property type="entry name" value="ATXR2-like"/>
</dbReference>
<feature type="chain" id="PRO_5043863515" evidence="2">
    <location>
        <begin position="22"/>
        <end position="125"/>
    </location>
</feature>
<dbReference type="Proteomes" id="UP001152523">
    <property type="component" value="Unassembled WGS sequence"/>
</dbReference>
<dbReference type="AlphaFoldDB" id="A0AAV0C1B1"/>
<evidence type="ECO:0000256" key="2">
    <source>
        <dbReference type="SAM" id="SignalP"/>
    </source>
</evidence>
<evidence type="ECO:0000313" key="3">
    <source>
        <dbReference type="EMBL" id="CAH9058077.1"/>
    </source>
</evidence>
<name>A0AAV0C1B1_9ASTE</name>
<dbReference type="PANTHER" id="PTHR47436:SF1">
    <property type="entry name" value="SET DOMAIN-CONTAINING PROTEIN"/>
    <property type="match status" value="1"/>
</dbReference>
<gene>
    <name evidence="3" type="ORF">CEPIT_LOCUS1202</name>
</gene>
<dbReference type="EMBL" id="CAMAPF010000007">
    <property type="protein sequence ID" value="CAH9058077.1"/>
    <property type="molecule type" value="Genomic_DNA"/>
</dbReference>
<evidence type="ECO:0000313" key="4">
    <source>
        <dbReference type="Proteomes" id="UP001152523"/>
    </source>
</evidence>
<dbReference type="GO" id="GO:0008168">
    <property type="term" value="F:methyltransferase activity"/>
    <property type="evidence" value="ECO:0007669"/>
    <property type="project" value="InterPro"/>
</dbReference>
<organism evidence="3 4">
    <name type="scientific">Cuscuta epithymum</name>
    <dbReference type="NCBI Taxonomy" id="186058"/>
    <lineage>
        <taxon>Eukaryota</taxon>
        <taxon>Viridiplantae</taxon>
        <taxon>Streptophyta</taxon>
        <taxon>Embryophyta</taxon>
        <taxon>Tracheophyta</taxon>
        <taxon>Spermatophyta</taxon>
        <taxon>Magnoliopsida</taxon>
        <taxon>eudicotyledons</taxon>
        <taxon>Gunneridae</taxon>
        <taxon>Pentapetalae</taxon>
        <taxon>asterids</taxon>
        <taxon>lamiids</taxon>
        <taxon>Solanales</taxon>
        <taxon>Convolvulaceae</taxon>
        <taxon>Cuscuteae</taxon>
        <taxon>Cuscuta</taxon>
        <taxon>Cuscuta subgen. Cuscuta</taxon>
    </lineage>
</organism>
<keyword evidence="4" id="KW-1185">Reference proteome</keyword>
<evidence type="ECO:0000256" key="1">
    <source>
        <dbReference type="SAM" id="MobiDB-lite"/>
    </source>
</evidence>
<comment type="caution">
    <text evidence="3">The sequence shown here is derived from an EMBL/GenBank/DDBJ whole genome shotgun (WGS) entry which is preliminary data.</text>
</comment>
<dbReference type="PANTHER" id="PTHR47436">
    <property type="entry name" value="HISTONE-LYSINE N-METHYLTRANSFERASE ATXR2"/>
    <property type="match status" value="1"/>
</dbReference>
<feature type="signal peptide" evidence="2">
    <location>
        <begin position="1"/>
        <end position="21"/>
    </location>
</feature>
<reference evidence="3" key="1">
    <citation type="submission" date="2022-07" db="EMBL/GenBank/DDBJ databases">
        <authorList>
            <person name="Macas J."/>
            <person name="Novak P."/>
            <person name="Neumann P."/>
        </authorList>
    </citation>
    <scope>NUCLEOTIDE SEQUENCE</scope>
</reference>
<accession>A0AAV0C1B1</accession>
<sequence length="125" mass="13648">MPQMFLLVCSLIALCVVIVSGLLAPLNIKLGGRFAGKKLLIKQMRVEGKKVHIKRECWDSNHSDEEDCSDTENLEEKGGCLSSSSNPKVSISKDLVQTLMNGDIQLPYSELFPLPPIVSCLGGCE</sequence>
<keyword evidence="2" id="KW-0732">Signal</keyword>
<feature type="region of interest" description="Disordered" evidence="1">
    <location>
        <begin position="61"/>
        <end position="88"/>
    </location>
</feature>
<feature type="compositionally biased region" description="Acidic residues" evidence="1">
    <location>
        <begin position="64"/>
        <end position="73"/>
    </location>
</feature>